<evidence type="ECO:0000256" key="5">
    <source>
        <dbReference type="ARBA" id="ARBA00022842"/>
    </source>
</evidence>
<evidence type="ECO:0000256" key="4">
    <source>
        <dbReference type="ARBA" id="ARBA00022801"/>
    </source>
</evidence>
<dbReference type="InterPro" id="IPR045121">
    <property type="entry name" value="CoAse"/>
</dbReference>
<evidence type="ECO:0000256" key="3">
    <source>
        <dbReference type="ARBA" id="ARBA00022723"/>
    </source>
</evidence>
<dbReference type="Pfam" id="PF00293">
    <property type="entry name" value="NUDIX"/>
    <property type="match status" value="1"/>
</dbReference>
<keyword evidence="6" id="KW-0464">Manganese</keyword>
<evidence type="ECO:0000313" key="8">
    <source>
        <dbReference type="EMBL" id="MBA8931311.1"/>
    </source>
</evidence>
<sequence length="230" mass="24013">MSPGPLVDAADLPEWLTGLVKATAGLDAAAFTRISPPSRGTPRRASVLMLFGEDEGAEGPDVLLLRRADTLNSHPGQVAFPGGSADAGDDGPVATALREAAEEAGVLPEGVRPVALFPDLYVPVSGFLVTPVLAHWVRPSRVYPVDAAETSAVARVPVAHLVDPANRFRVTHPSGYTGPAFSAPGMLVWGFTAGLLSGLLSLAGWEQPWNAADVRDLDEALRAANSEVPR</sequence>
<dbReference type="EMBL" id="JACJID010000008">
    <property type="protein sequence ID" value="MBA8931311.1"/>
    <property type="molecule type" value="Genomic_DNA"/>
</dbReference>
<dbReference type="RefSeq" id="WP_182840306.1">
    <property type="nucleotide sequence ID" value="NZ_BAAABQ010000015.1"/>
</dbReference>
<comment type="cofactor">
    <cofactor evidence="1">
        <name>Mn(2+)</name>
        <dbReference type="ChEBI" id="CHEBI:29035"/>
    </cofactor>
</comment>
<dbReference type="InterPro" id="IPR015797">
    <property type="entry name" value="NUDIX_hydrolase-like_dom_sf"/>
</dbReference>
<dbReference type="Proteomes" id="UP000517916">
    <property type="component" value="Unassembled WGS sequence"/>
</dbReference>
<accession>A0ABR6BXF6</accession>
<organism evidence="8 9">
    <name type="scientific">Kutzneria viridogrisea</name>
    <dbReference type="NCBI Taxonomy" id="47990"/>
    <lineage>
        <taxon>Bacteria</taxon>
        <taxon>Bacillati</taxon>
        <taxon>Actinomycetota</taxon>
        <taxon>Actinomycetes</taxon>
        <taxon>Pseudonocardiales</taxon>
        <taxon>Pseudonocardiaceae</taxon>
        <taxon>Kutzneria</taxon>
    </lineage>
</organism>
<evidence type="ECO:0000313" key="9">
    <source>
        <dbReference type="Proteomes" id="UP000517916"/>
    </source>
</evidence>
<name>A0ABR6BXF6_9PSEU</name>
<dbReference type="Gene3D" id="3.90.79.10">
    <property type="entry name" value="Nucleoside Triphosphate Pyrophosphohydrolase"/>
    <property type="match status" value="1"/>
</dbReference>
<dbReference type="InterPro" id="IPR000086">
    <property type="entry name" value="NUDIX_hydrolase_dom"/>
</dbReference>
<gene>
    <name evidence="8" type="ORF">BC739_008558</name>
</gene>
<keyword evidence="9" id="KW-1185">Reference proteome</keyword>
<comment type="cofactor">
    <cofactor evidence="2">
        <name>Mg(2+)</name>
        <dbReference type="ChEBI" id="CHEBI:18420"/>
    </cofactor>
</comment>
<dbReference type="PANTHER" id="PTHR12992:SF11">
    <property type="entry name" value="MITOCHONDRIAL COENZYME A DIPHOSPHATASE NUDT8"/>
    <property type="match status" value="1"/>
</dbReference>
<evidence type="ECO:0000256" key="1">
    <source>
        <dbReference type="ARBA" id="ARBA00001936"/>
    </source>
</evidence>
<evidence type="ECO:0000256" key="6">
    <source>
        <dbReference type="ARBA" id="ARBA00023211"/>
    </source>
</evidence>
<keyword evidence="4" id="KW-0378">Hydrolase</keyword>
<feature type="domain" description="Nudix hydrolase" evidence="7">
    <location>
        <begin position="41"/>
        <end position="183"/>
    </location>
</feature>
<protein>
    <submittedName>
        <fullName evidence="8">8-oxo-dGTP pyrophosphatase MutT (NUDIX family)</fullName>
    </submittedName>
</protein>
<dbReference type="PROSITE" id="PS51462">
    <property type="entry name" value="NUDIX"/>
    <property type="match status" value="1"/>
</dbReference>
<dbReference type="PANTHER" id="PTHR12992">
    <property type="entry name" value="NUDIX HYDROLASE"/>
    <property type="match status" value="1"/>
</dbReference>
<evidence type="ECO:0000259" key="7">
    <source>
        <dbReference type="PROSITE" id="PS51462"/>
    </source>
</evidence>
<evidence type="ECO:0000256" key="2">
    <source>
        <dbReference type="ARBA" id="ARBA00001946"/>
    </source>
</evidence>
<reference evidence="8 9" key="1">
    <citation type="submission" date="2020-08" db="EMBL/GenBank/DDBJ databases">
        <title>Genomic Encyclopedia of Archaeal and Bacterial Type Strains, Phase II (KMG-II): from individual species to whole genera.</title>
        <authorList>
            <person name="Goeker M."/>
        </authorList>
    </citation>
    <scope>NUCLEOTIDE SEQUENCE [LARGE SCALE GENOMIC DNA]</scope>
    <source>
        <strain evidence="8 9">DSM 43850</strain>
    </source>
</reference>
<keyword evidence="5" id="KW-0460">Magnesium</keyword>
<keyword evidence="3" id="KW-0479">Metal-binding</keyword>
<comment type="caution">
    <text evidence="8">The sequence shown here is derived from an EMBL/GenBank/DDBJ whole genome shotgun (WGS) entry which is preliminary data.</text>
</comment>
<dbReference type="CDD" id="cd03426">
    <property type="entry name" value="NUDIX_CoAse_Nudt7"/>
    <property type="match status" value="1"/>
</dbReference>
<dbReference type="SUPFAM" id="SSF55811">
    <property type="entry name" value="Nudix"/>
    <property type="match status" value="1"/>
</dbReference>
<proteinExistence type="predicted"/>